<dbReference type="InterPro" id="IPR036583">
    <property type="entry name" value="23S_rRNA_IVS_sf"/>
</dbReference>
<dbReference type="EMBL" id="BK015044">
    <property type="protein sequence ID" value="DAD88605.1"/>
    <property type="molecule type" value="Genomic_DNA"/>
</dbReference>
<dbReference type="CDD" id="cd16376">
    <property type="entry name" value="Avd_like"/>
    <property type="match status" value="1"/>
</dbReference>
<name>A0A8S5N1S0_9CAUD</name>
<sequence>MAATKLASKTRIYLDVKQMLDIIIGVVKNFPKSQRPIFGDRLCNMLIDSLNHIAKAYMLSDLNIRIEHLAQLQTNLEVISTLIDIAGEQRWIMGTNRLANLLRLREDVGKQCTAWKGSLLRAQATEMSSRQ</sequence>
<proteinExistence type="predicted"/>
<evidence type="ECO:0000313" key="2">
    <source>
        <dbReference type="EMBL" id="DAD88605.1"/>
    </source>
</evidence>
<protein>
    <submittedName>
        <fullName evidence="2">Avd-like protein</fullName>
    </submittedName>
</protein>
<organism evidence="2">
    <name type="scientific">Siphoviridae sp. ctYWp4</name>
    <dbReference type="NCBI Taxonomy" id="2826377"/>
    <lineage>
        <taxon>Viruses</taxon>
        <taxon>Duplodnaviria</taxon>
        <taxon>Heunggongvirae</taxon>
        <taxon>Uroviricota</taxon>
        <taxon>Caudoviricetes</taxon>
    </lineage>
</organism>
<evidence type="ECO:0000259" key="1">
    <source>
        <dbReference type="Pfam" id="PF22296"/>
    </source>
</evidence>
<dbReference type="InterPro" id="IPR055360">
    <property type="entry name" value="bAvd"/>
</dbReference>
<dbReference type="Gene3D" id="1.20.1440.60">
    <property type="entry name" value="23S rRNA-intervening sequence"/>
    <property type="match status" value="1"/>
</dbReference>
<accession>A0A8S5N1S0</accession>
<reference evidence="2" key="1">
    <citation type="journal article" date="2021" name="Proc. Natl. Acad. Sci. U.S.A.">
        <title>A Catalog of Tens of Thousands of Viruses from Human Metagenomes Reveals Hidden Associations with Chronic Diseases.</title>
        <authorList>
            <person name="Tisza M.J."/>
            <person name="Buck C.B."/>
        </authorList>
    </citation>
    <scope>NUCLEOTIDE SEQUENCE</scope>
    <source>
        <strain evidence="2">CtYWp4</strain>
    </source>
</reference>
<feature type="domain" description="bAvd-like" evidence="1">
    <location>
        <begin position="16"/>
        <end position="117"/>
    </location>
</feature>
<dbReference type="Pfam" id="PF22296">
    <property type="entry name" value="bAvd"/>
    <property type="match status" value="1"/>
</dbReference>